<dbReference type="PROSITE" id="PS01137">
    <property type="entry name" value="TATD_1"/>
    <property type="match status" value="1"/>
</dbReference>
<dbReference type="EMBL" id="CAMXCT020006696">
    <property type="protein sequence ID" value="CAL1171840.1"/>
    <property type="molecule type" value="Genomic_DNA"/>
</dbReference>
<dbReference type="OrthoDB" id="6079689at2759"/>
<dbReference type="AlphaFoldDB" id="A0A9P1CVU7"/>
<evidence type="ECO:0000313" key="7">
    <source>
        <dbReference type="EMBL" id="CAL4785349.1"/>
    </source>
</evidence>
<accession>A0A9P1CVU7</accession>
<dbReference type="FunFam" id="3.20.20.140:FF:000005">
    <property type="entry name" value="TatD family hydrolase"/>
    <property type="match status" value="1"/>
</dbReference>
<dbReference type="CDD" id="cd01310">
    <property type="entry name" value="TatD_DNAse"/>
    <property type="match status" value="1"/>
</dbReference>
<dbReference type="EMBL" id="CAMXCT010006696">
    <property type="protein sequence ID" value="CAI4018465.1"/>
    <property type="molecule type" value="Genomic_DNA"/>
</dbReference>
<evidence type="ECO:0000256" key="3">
    <source>
        <dbReference type="SAM" id="MobiDB-lite"/>
    </source>
</evidence>
<dbReference type="PANTHER" id="PTHR46363:SF1">
    <property type="entry name" value="DEOXYRIBONUCLEASE TATDN2-RELATED"/>
    <property type="match status" value="1"/>
</dbReference>
<feature type="region of interest" description="Disordered" evidence="3">
    <location>
        <begin position="37"/>
        <end position="61"/>
    </location>
</feature>
<evidence type="ECO:0000256" key="1">
    <source>
        <dbReference type="ARBA" id="ARBA00022723"/>
    </source>
</evidence>
<dbReference type="EMBL" id="CAMXCT020002419">
    <property type="protein sequence ID" value="CAL1151412.1"/>
    <property type="molecule type" value="Genomic_DNA"/>
</dbReference>
<dbReference type="InterPro" id="IPR032466">
    <property type="entry name" value="Metal_Hydrolase"/>
</dbReference>
<evidence type="ECO:0000313" key="6">
    <source>
        <dbReference type="EMBL" id="CAL1151412.1"/>
    </source>
</evidence>
<protein>
    <submittedName>
        <fullName evidence="7">Deoxyribonuclease TATDN2</fullName>
    </submittedName>
</protein>
<dbReference type="InterPro" id="IPR018228">
    <property type="entry name" value="DNase_TatD-rel_CS"/>
</dbReference>
<keyword evidence="8" id="KW-1185">Reference proteome</keyword>
<dbReference type="Pfam" id="PF01026">
    <property type="entry name" value="TatD_DNase"/>
    <property type="match status" value="1"/>
</dbReference>
<dbReference type="PANTHER" id="PTHR46363">
    <property type="entry name" value="DEOXYRIBONUCLEASE TATDN2-RELATED"/>
    <property type="match status" value="1"/>
</dbReference>
<organism evidence="4">
    <name type="scientific">Cladocopium goreaui</name>
    <dbReference type="NCBI Taxonomy" id="2562237"/>
    <lineage>
        <taxon>Eukaryota</taxon>
        <taxon>Sar</taxon>
        <taxon>Alveolata</taxon>
        <taxon>Dinophyceae</taxon>
        <taxon>Suessiales</taxon>
        <taxon>Symbiodiniaceae</taxon>
        <taxon>Cladocopium</taxon>
    </lineage>
</organism>
<comment type="caution">
    <text evidence="4">The sequence shown here is derived from an EMBL/GenBank/DDBJ whole genome shotgun (WGS) entry which is preliminary data.</text>
</comment>
<dbReference type="Proteomes" id="UP001152797">
    <property type="component" value="Unassembled WGS sequence"/>
</dbReference>
<dbReference type="EMBL" id="CAMXCT010002419">
    <property type="protein sequence ID" value="CAI3998037.1"/>
    <property type="molecule type" value="Genomic_DNA"/>
</dbReference>
<name>A0A9P1CVU7_9DINO</name>
<evidence type="ECO:0000256" key="2">
    <source>
        <dbReference type="ARBA" id="ARBA00022801"/>
    </source>
</evidence>
<keyword evidence="2" id="KW-0378">Hydrolase</keyword>
<dbReference type="InterPro" id="IPR015991">
    <property type="entry name" value="TatD/YcfH-like"/>
</dbReference>
<dbReference type="InterPro" id="IPR001130">
    <property type="entry name" value="TatD-like"/>
</dbReference>
<dbReference type="EMBL" id="CAMXCT030006696">
    <property type="protein sequence ID" value="CAL4805777.1"/>
    <property type="molecule type" value="Genomic_DNA"/>
</dbReference>
<feature type="compositionally biased region" description="Low complexity" evidence="3">
    <location>
        <begin position="41"/>
        <end position="50"/>
    </location>
</feature>
<reference evidence="4" key="1">
    <citation type="submission" date="2022-10" db="EMBL/GenBank/DDBJ databases">
        <authorList>
            <person name="Chen Y."/>
            <person name="Dougan E. K."/>
            <person name="Chan C."/>
            <person name="Rhodes N."/>
            <person name="Thang M."/>
        </authorList>
    </citation>
    <scope>NUCLEOTIDE SEQUENCE</scope>
</reference>
<proteinExistence type="predicted"/>
<dbReference type="PROSITE" id="PS01091">
    <property type="entry name" value="TATD_3"/>
    <property type="match status" value="1"/>
</dbReference>
<dbReference type="NCBIfam" id="TIGR00010">
    <property type="entry name" value="YchF/TatD family DNA exonuclease"/>
    <property type="match status" value="1"/>
</dbReference>
<dbReference type="EMBL" id="CAMXCT030002419">
    <property type="protein sequence ID" value="CAL4785349.1"/>
    <property type="molecule type" value="Genomic_DNA"/>
</dbReference>
<dbReference type="GO" id="GO:0004536">
    <property type="term" value="F:DNA nuclease activity"/>
    <property type="evidence" value="ECO:0007669"/>
    <property type="project" value="InterPro"/>
</dbReference>
<feature type="region of interest" description="Disordered" evidence="3">
    <location>
        <begin position="93"/>
        <end position="112"/>
    </location>
</feature>
<dbReference type="Gene3D" id="3.20.20.140">
    <property type="entry name" value="Metal-dependent hydrolases"/>
    <property type="match status" value="1"/>
</dbReference>
<evidence type="ECO:0000313" key="8">
    <source>
        <dbReference type="Proteomes" id="UP001152797"/>
    </source>
</evidence>
<dbReference type="SUPFAM" id="SSF51556">
    <property type="entry name" value="Metallo-dependent hydrolases"/>
    <property type="match status" value="1"/>
</dbReference>
<dbReference type="GO" id="GO:0046872">
    <property type="term" value="F:metal ion binding"/>
    <property type="evidence" value="ECO:0007669"/>
    <property type="project" value="UniProtKB-KW"/>
</dbReference>
<keyword evidence="1" id="KW-0479">Metal-binding</keyword>
<sequence>MTRRFGLLVAVPLTAVHVNFLPTLRRSSSVARPVFGRKASAKSSGAPAAPTTGSRRSLSGRYKEKLKPLEKETAGRFVDTHCHLDKVIPRLSRQSHEDARRAKAKGLAPPRQMNASYKEWRDSLEGSENDLEACVNIGCQKADLEQAASFLKYDGIYGAFGIHPLHAHDWDDEVEKKLLAMMTMQKVVAWGECGLDYFDKKTRGQVKDPKLRGLQRKVFAKQMDLAVSLKKPLVVHTRFAEEDTLELMEKHLPTEHPVHVHCFTSSNTLAQALLERFSSLRLGFTGVVTFKNAPEVQEVVRNTPLERILLETDSPYMAPEPFRGRIAHPGHVSYVADKIASLKGVSRAEVLATCRKSTRLIYGI</sequence>
<dbReference type="PROSITE" id="PS01090">
    <property type="entry name" value="TATD_2"/>
    <property type="match status" value="1"/>
</dbReference>
<gene>
    <name evidence="4" type="ORF">C1SCF055_LOCUS24370</name>
    <name evidence="5" type="ORF">C1SCF055_LOCUS43029</name>
</gene>
<evidence type="ECO:0000313" key="4">
    <source>
        <dbReference type="EMBL" id="CAI3998037.1"/>
    </source>
</evidence>
<reference evidence="6" key="2">
    <citation type="submission" date="2024-04" db="EMBL/GenBank/DDBJ databases">
        <authorList>
            <person name="Chen Y."/>
            <person name="Shah S."/>
            <person name="Dougan E. K."/>
            <person name="Thang M."/>
            <person name="Chan C."/>
        </authorList>
    </citation>
    <scope>NUCLEOTIDE SEQUENCE [LARGE SCALE GENOMIC DNA]</scope>
</reference>
<dbReference type="GO" id="GO:0016788">
    <property type="term" value="F:hydrolase activity, acting on ester bonds"/>
    <property type="evidence" value="ECO:0007669"/>
    <property type="project" value="InterPro"/>
</dbReference>
<evidence type="ECO:0000313" key="5">
    <source>
        <dbReference type="EMBL" id="CAI4018465.1"/>
    </source>
</evidence>